<feature type="region of interest" description="Disordered" evidence="1">
    <location>
        <begin position="28"/>
        <end position="65"/>
    </location>
</feature>
<proteinExistence type="predicted"/>
<dbReference type="Proteomes" id="UP001642483">
    <property type="component" value="Unassembled WGS sequence"/>
</dbReference>
<feature type="compositionally biased region" description="Polar residues" evidence="1">
    <location>
        <begin position="445"/>
        <end position="461"/>
    </location>
</feature>
<feature type="region of interest" description="Disordered" evidence="1">
    <location>
        <begin position="666"/>
        <end position="735"/>
    </location>
</feature>
<feature type="compositionally biased region" description="Polar residues" evidence="1">
    <location>
        <begin position="618"/>
        <end position="632"/>
    </location>
</feature>
<feature type="region of interest" description="Disordered" evidence="1">
    <location>
        <begin position="1067"/>
        <end position="1104"/>
    </location>
</feature>
<protein>
    <submittedName>
        <fullName evidence="2">Uncharacterized protein</fullName>
    </submittedName>
</protein>
<feature type="compositionally biased region" description="Basic and acidic residues" evidence="1">
    <location>
        <begin position="676"/>
        <end position="698"/>
    </location>
</feature>
<dbReference type="PANTHER" id="PTHR14726">
    <property type="entry name" value="JHY PROTEIN HOMOLOG"/>
    <property type="match status" value="1"/>
</dbReference>
<feature type="region of interest" description="Disordered" evidence="1">
    <location>
        <begin position="517"/>
        <end position="558"/>
    </location>
</feature>
<feature type="region of interest" description="Disordered" evidence="1">
    <location>
        <begin position="618"/>
        <end position="638"/>
    </location>
</feature>
<feature type="region of interest" description="Disordered" evidence="1">
    <location>
        <begin position="443"/>
        <end position="491"/>
    </location>
</feature>
<evidence type="ECO:0000256" key="1">
    <source>
        <dbReference type="SAM" id="MobiDB-lite"/>
    </source>
</evidence>
<gene>
    <name evidence="2" type="ORF">CVLEPA_LOCUS7749</name>
</gene>
<dbReference type="EMBL" id="CAWYQH010000046">
    <property type="protein sequence ID" value="CAK8677752.1"/>
    <property type="molecule type" value="Genomic_DNA"/>
</dbReference>
<feature type="compositionally biased region" description="Polar residues" evidence="1">
    <location>
        <begin position="222"/>
        <end position="243"/>
    </location>
</feature>
<comment type="caution">
    <text evidence="2">The sequence shown here is derived from an EMBL/GenBank/DDBJ whole genome shotgun (WGS) entry which is preliminary data.</text>
</comment>
<feature type="compositionally biased region" description="Basic and acidic residues" evidence="1">
    <location>
        <begin position="371"/>
        <end position="384"/>
    </location>
</feature>
<feature type="region of interest" description="Disordered" evidence="1">
    <location>
        <begin position="207"/>
        <end position="244"/>
    </location>
</feature>
<organism evidence="2 3">
    <name type="scientific">Clavelina lepadiformis</name>
    <name type="common">Light-bulb sea squirt</name>
    <name type="synonym">Ascidia lepadiformis</name>
    <dbReference type="NCBI Taxonomy" id="159417"/>
    <lineage>
        <taxon>Eukaryota</taxon>
        <taxon>Metazoa</taxon>
        <taxon>Chordata</taxon>
        <taxon>Tunicata</taxon>
        <taxon>Ascidiacea</taxon>
        <taxon>Aplousobranchia</taxon>
        <taxon>Clavelinidae</taxon>
        <taxon>Clavelina</taxon>
    </lineage>
</organism>
<name>A0ABP0FHG3_CLALP</name>
<evidence type="ECO:0000313" key="2">
    <source>
        <dbReference type="EMBL" id="CAK8677752.1"/>
    </source>
</evidence>
<dbReference type="Pfam" id="PF15261">
    <property type="entry name" value="JHY"/>
    <property type="match status" value="1"/>
</dbReference>
<feature type="region of interest" description="Disordered" evidence="1">
    <location>
        <begin position="276"/>
        <end position="340"/>
    </location>
</feature>
<dbReference type="InterPro" id="IPR027968">
    <property type="entry name" value="JHY"/>
</dbReference>
<feature type="region of interest" description="Disordered" evidence="1">
    <location>
        <begin position="864"/>
        <end position="884"/>
    </location>
</feature>
<feature type="region of interest" description="Disordered" evidence="1">
    <location>
        <begin position="809"/>
        <end position="831"/>
    </location>
</feature>
<feature type="region of interest" description="Disordered" evidence="1">
    <location>
        <begin position="923"/>
        <end position="953"/>
    </location>
</feature>
<feature type="region of interest" description="Disordered" evidence="1">
    <location>
        <begin position="574"/>
        <end position="603"/>
    </location>
</feature>
<feature type="region of interest" description="Disordered" evidence="1">
    <location>
        <begin position="371"/>
        <end position="423"/>
    </location>
</feature>
<keyword evidence="3" id="KW-1185">Reference proteome</keyword>
<feature type="compositionally biased region" description="Polar residues" evidence="1">
    <location>
        <begin position="296"/>
        <end position="306"/>
    </location>
</feature>
<dbReference type="PANTHER" id="PTHR14726:SF1">
    <property type="entry name" value="JHY PROTEIN HOMOLOG"/>
    <property type="match status" value="1"/>
</dbReference>
<accession>A0ABP0FHG3</accession>
<feature type="compositionally biased region" description="Low complexity" evidence="1">
    <location>
        <begin position="407"/>
        <end position="423"/>
    </location>
</feature>
<feature type="compositionally biased region" description="Basic and acidic residues" evidence="1">
    <location>
        <begin position="1086"/>
        <end position="1100"/>
    </location>
</feature>
<sequence length="1132" mass="128357">MNIFKEQGVDLDDSLNYDSMKETYRVDFPHPNPVSDEEEFVTNSGRRVKSRPTNNFSNANNNNSNYQQEIKGQLNTDHNVVGNQGNITQSLQAQLHLSLDRLSENSYDHDDLNRIKVKKNGSYHTSFKTYPVLPPQLGTVYNENASEQMSYSASDVDHTLIGNKPMKLMNNAVIHQSLSHDSLEEPKPRPDSEEDDIHTVVVEDSLSFETEEQYLTSEEPLTASTGESSQTGRNGASYASSNPRSERYAYLRYNPEWRGEVSQKSIQDDGIVTDFQNAPKLPPAPTNPERVHDNVSAKTSSTTSLITDGGEITIHNPDLSPTRKEEALPHNPMHPPHSEMMQRNAPVRLSSNPDLMKRVNEHYEEEFRKMLESEHHPTIEEESHWSAYPPSSNRQTGINSVKRTNLKPPVSYPKSKPPLTEINAENIQNRINNNRSNIRKINLNQAKDTPPSQNNSLNESALASEEPPPTTSNESKVFYPTPPKAPKADKDYIEYNKSRLGRKSNSASYLEMFANKNRKKQQQAQIVQQRPKSETSRKKASNPGPSQAPMPQGDEADPNLTLEEKWHLQAQKLKVAKEIKPQRTPQRQTLREVGSNKKVPKFAPEDITGNIQVLSPNRSLNSTSVSENTTNISDHDSVPGYIAQMPGSGRDSNFENHPAFSVFHHEISPRNPHRALSREEVNHYETSPDARYTNDHPKTHNTNHGDQSSQRRDQNDGGPARTVQTYHDPEQGYGTQHRRDAEMFYQVRRENFSNHQPSPIMQAYQQRLLPSRQPVHYNQNFALPPSHGIPLSPTKINGDFTFEDRPLSSGRFRRNSDSVVPPGPLKPLSNERKHVNFAPNVRGQTPPTPGSKIPVPVGSHVGHRYPVPLPPTPPGAKRGRRDPRSMARDYENTENYNNGLFPTTPAVHPQLVPVLPPIIGVVKESPRPNDNSYDSGIVEHSPRRSLSDSEEGGGSYLLQYQRKKQKPGYKRYTLSDYKNLKKDVNLGGLGPDLTAARSKMEKVERARKYAEFIRQEHKHNTVVTARNSSQEEDTLVHSNVDDGRQRFTMATESEEKRREIKERKKRAMEYARRVPRPKLPPQTSPSHDDSNHESHEKDETMTDAVDWELLKSLRERHEREKVMMAQFSPATK</sequence>
<reference evidence="2 3" key="1">
    <citation type="submission" date="2024-02" db="EMBL/GenBank/DDBJ databases">
        <authorList>
            <person name="Daric V."/>
            <person name="Darras S."/>
        </authorList>
    </citation>
    <scope>NUCLEOTIDE SEQUENCE [LARGE SCALE GENOMIC DNA]</scope>
</reference>
<evidence type="ECO:0000313" key="3">
    <source>
        <dbReference type="Proteomes" id="UP001642483"/>
    </source>
</evidence>
<feature type="compositionally biased region" description="Polar residues" evidence="1">
    <location>
        <begin position="389"/>
        <end position="403"/>
    </location>
</feature>
<feature type="compositionally biased region" description="Low complexity" evidence="1">
    <location>
        <begin position="54"/>
        <end position="65"/>
    </location>
</feature>